<proteinExistence type="predicted"/>
<accession>A0ABD0W8W2</accession>
<evidence type="ECO:0000256" key="4">
    <source>
        <dbReference type="SAM" id="MobiDB-lite"/>
    </source>
</evidence>
<feature type="compositionally biased region" description="Acidic residues" evidence="4">
    <location>
        <begin position="1074"/>
        <end position="1089"/>
    </location>
</feature>
<protein>
    <recommendedName>
        <fullName evidence="7">Nucleoside-diphosphate kinase</fullName>
    </recommendedName>
</protein>
<name>A0ABD0W8W2_UMBPY</name>
<dbReference type="CDD" id="cd01428">
    <property type="entry name" value="ADK"/>
    <property type="match status" value="2"/>
</dbReference>
<dbReference type="GO" id="GO:0016301">
    <property type="term" value="F:kinase activity"/>
    <property type="evidence" value="ECO:0007669"/>
    <property type="project" value="UniProtKB-KW"/>
</dbReference>
<evidence type="ECO:0000256" key="3">
    <source>
        <dbReference type="ARBA" id="ARBA00022777"/>
    </source>
</evidence>
<keyword evidence="1" id="KW-0808">Transferase</keyword>
<evidence type="ECO:0000313" key="5">
    <source>
        <dbReference type="EMBL" id="KAL0967755.1"/>
    </source>
</evidence>
<evidence type="ECO:0000313" key="6">
    <source>
        <dbReference type="Proteomes" id="UP001557470"/>
    </source>
</evidence>
<dbReference type="InterPro" id="IPR000850">
    <property type="entry name" value="Adenylat/UMP-CMP_kin"/>
</dbReference>
<reference evidence="5 6" key="1">
    <citation type="submission" date="2024-06" db="EMBL/GenBank/DDBJ databases">
        <authorList>
            <person name="Pan Q."/>
            <person name="Wen M."/>
            <person name="Jouanno E."/>
            <person name="Zahm M."/>
            <person name="Klopp C."/>
            <person name="Cabau C."/>
            <person name="Louis A."/>
            <person name="Berthelot C."/>
            <person name="Parey E."/>
            <person name="Roest Crollius H."/>
            <person name="Montfort J."/>
            <person name="Robinson-Rechavi M."/>
            <person name="Bouchez O."/>
            <person name="Lampietro C."/>
            <person name="Lopez Roques C."/>
            <person name="Donnadieu C."/>
            <person name="Postlethwait J."/>
            <person name="Bobe J."/>
            <person name="Verreycken H."/>
            <person name="Guiguen Y."/>
        </authorList>
    </citation>
    <scope>NUCLEOTIDE SEQUENCE [LARGE SCALE GENOMIC DNA]</scope>
    <source>
        <strain evidence="5">Up_M1</strain>
        <tissue evidence="5">Testis</tissue>
    </source>
</reference>
<organism evidence="5 6">
    <name type="scientific">Umbra pygmaea</name>
    <name type="common">Eastern mudminnow</name>
    <dbReference type="NCBI Taxonomy" id="75934"/>
    <lineage>
        <taxon>Eukaryota</taxon>
        <taxon>Metazoa</taxon>
        <taxon>Chordata</taxon>
        <taxon>Craniata</taxon>
        <taxon>Vertebrata</taxon>
        <taxon>Euteleostomi</taxon>
        <taxon>Actinopterygii</taxon>
        <taxon>Neopterygii</taxon>
        <taxon>Teleostei</taxon>
        <taxon>Protacanthopterygii</taxon>
        <taxon>Esociformes</taxon>
        <taxon>Umbridae</taxon>
        <taxon>Umbra</taxon>
    </lineage>
</organism>
<evidence type="ECO:0000256" key="1">
    <source>
        <dbReference type="ARBA" id="ARBA00022679"/>
    </source>
</evidence>
<evidence type="ECO:0008006" key="7">
    <source>
        <dbReference type="Google" id="ProtNLM"/>
    </source>
</evidence>
<evidence type="ECO:0000256" key="2">
    <source>
        <dbReference type="ARBA" id="ARBA00022741"/>
    </source>
</evidence>
<feature type="region of interest" description="Disordered" evidence="4">
    <location>
        <begin position="606"/>
        <end position="652"/>
    </location>
</feature>
<dbReference type="InterPro" id="IPR027417">
    <property type="entry name" value="P-loop_NTPase"/>
</dbReference>
<comment type="caution">
    <text evidence="5">The sequence shown here is derived from an EMBL/GenBank/DDBJ whole genome shotgun (WGS) entry which is preliminary data.</text>
</comment>
<feature type="compositionally biased region" description="Acidic residues" evidence="4">
    <location>
        <begin position="182"/>
        <end position="197"/>
    </location>
</feature>
<dbReference type="Gene3D" id="3.40.50.300">
    <property type="entry name" value="P-loop containing nucleotide triphosphate hydrolases"/>
    <property type="match status" value="4"/>
</dbReference>
<keyword evidence="3" id="KW-0418">Kinase</keyword>
<feature type="compositionally biased region" description="Acidic residues" evidence="4">
    <location>
        <begin position="757"/>
        <end position="768"/>
    </location>
</feature>
<sequence length="1776" mass="204565">MDSYVDNLIEDEAELEFLLAKPTCFVIIGKPGVGKSWLAKKLAKFWKCVLIDDTELLYQHISDQTQKGVELLEILTQGKSISEELMVQLILDRLKSPEVEHYGYVLSCMPSLSEEYLKIQEQVELIKNLKLAPNIIINIKCPDKDLTNRLAGQRQHPETGRVFLREQWDPPQTDTFKKKSEIEEDEEDEEDEEQLEEEVEERELQKDMITQLVRVPDHFPENAYHRIRLYKDTMLRPLENYMADHDSLHLFELDGNKNPEELFMSVLSRLETMSVRRAAVPIQLLQGDEEGLPNEIDTEDLLRTLASCKTVAPGFRWRRSRWSRICPVALKEGKMVKGKPEFSVGFLDKMYILSSQEALGKFLLNPRWYLLPPMPQPPCRVSVIGPPCTGKSVLCALLAQHYGALVVDMEVLMKPVIAQVTQDMLEKVRKETTLTAIERVKAKVHLDVINMRSNISETDENHSDTITTHSSEHADDAMTEVTVDHPDVQAIVEEALNEMRQVGAPPSLDLYAEVLEKQISEIEMANAESQTKRGWVLDNFPRNRSQLATIQDFHSEIMPDIIFCLQDGNWEGRTVLKRMYERNRIEVDTLIIKRLEMEQKQTAAETLNPMHQGTEEDVQPADPQTKLEAVPEETEDSSVRSDTDDMNKNTHPVSIEPEEVTLPEVWDKGYPDGPEMDPFKQQLKQFMMDWESMESHIFGSYSTLDISGKSPEELVHEMIIQMEKPFKYVGRELTGVDLEEEEEDTQALADLEKQEEPQEEGEQDSEEDTVSRRVMGDTQHFCPVALKENSTLVPCLDEHAAKYRDKTYYFHSAEARDRFLLSPETFVSRTQILQPPALRIFLLGTRGSGKTTQGKWLAEQLGLFYIQFRERLQELILGKTQARVPYADEVEAPEEPPEDLKTLLQASETLGGTVPNTDYEGKPSGENIPAELQPEVVLSEDEEAIKSYLFSGVPLPQEIMEMLLLKFWDQEPYRSKGFILEGFPQNPEEVTFTVERRLYPDAAVVMEVDARDVVQRLLPTRLANWRERRNHRREQMKQARELHHKLREKAISQRRAELLADHSTRQPTGQAKDEDADQEESDEDQEESDQELKGMEEIEDMLMEEFPPNEEDEEVNEEADEAAEGRLEMEIEERFEKDNALLNEMMDLLNDNQIPILMIKAGRKPRTIRSQLLRKVQPLVTNREALFHKGLPLSYTIAQKLLFHSYKYNSSFGIWDPVKLAEGDLVQPPQDPLNLTYPVLFHQFIYFFTSKETMNTFLLNPIKYLKQPKPYPSLPIRVAIIGPPKSGKTTVARRFASEYGLARLSIGDAMRMVLASQGNTELATEMMKQLSQGHTVSDKLSIQSLEVALMNPVCSTRGYVLDGYPMTRRQAELMEARSIIPMRVVELQLDTVEVLKRGFTDKMEPNRHYLLHDSPQILNIRNSNFKREVEPVREHYQQQYQNWVSVDGNNSKWWVWNKVLDEACLSLKHIQTYLQRIRTGHAASIERLCITPVELQSRLGEFGLYCPVSLALHRHLVDSSVTTSLELAAEFRGHYYKMCSREHLKLFLETPEQFVIPGCPHTLPPPNMLPKKLTASQVKARFPQQVELKGYCPVTFLDGRQRYEALVRGNIEHAVEYQERIYIFENKQKQDMFLRSPEMYSNQKLPNKLPPMSEPLQLTSLPLLGYMEQGVARSVIKALTAVGCLKPKFPYLSVKTSALQYVAFYLKAFNPRNSKYIRHKYKKQLASFEENCELITYLGSTMTRNYRPPMEQPIDFEFKLHRFLAFGESTGAARVL</sequence>
<dbReference type="Pfam" id="PF00406">
    <property type="entry name" value="ADK"/>
    <property type="match status" value="2"/>
</dbReference>
<feature type="region of interest" description="Disordered" evidence="4">
    <location>
        <begin position="740"/>
        <end position="771"/>
    </location>
</feature>
<dbReference type="PANTHER" id="PTHR23359">
    <property type="entry name" value="NUCLEOTIDE KINASE"/>
    <property type="match status" value="1"/>
</dbReference>
<feature type="compositionally biased region" description="Basic and acidic residues" evidence="4">
    <location>
        <begin position="637"/>
        <end position="648"/>
    </location>
</feature>
<dbReference type="SUPFAM" id="SSF52540">
    <property type="entry name" value="P-loop containing nucleoside triphosphate hydrolases"/>
    <property type="match status" value="4"/>
</dbReference>
<dbReference type="GO" id="GO:0000166">
    <property type="term" value="F:nucleotide binding"/>
    <property type="evidence" value="ECO:0007669"/>
    <property type="project" value="UniProtKB-KW"/>
</dbReference>
<dbReference type="EMBL" id="JAGEUA010000008">
    <property type="protein sequence ID" value="KAL0967755.1"/>
    <property type="molecule type" value="Genomic_DNA"/>
</dbReference>
<feature type="region of interest" description="Disordered" evidence="4">
    <location>
        <begin position="171"/>
        <end position="197"/>
    </location>
</feature>
<dbReference type="PRINTS" id="PR00094">
    <property type="entry name" value="ADENYLTKNASE"/>
</dbReference>
<gene>
    <name evidence="5" type="ORF">UPYG_G00256470</name>
</gene>
<keyword evidence="6" id="KW-1185">Reference proteome</keyword>
<feature type="region of interest" description="Disordered" evidence="4">
    <location>
        <begin position="1059"/>
        <end position="1091"/>
    </location>
</feature>
<keyword evidence="2" id="KW-0547">Nucleotide-binding</keyword>
<dbReference type="Proteomes" id="UP001557470">
    <property type="component" value="Unassembled WGS sequence"/>
</dbReference>